<dbReference type="Proteomes" id="UP000007735">
    <property type="component" value="Plasmid pSfHH103a"/>
</dbReference>
<evidence type="ECO:0000313" key="2">
    <source>
        <dbReference type="Proteomes" id="UP000007735"/>
    </source>
</evidence>
<evidence type="ECO:0000313" key="1">
    <source>
        <dbReference type="EMBL" id="CCE98473.1"/>
    </source>
</evidence>
<dbReference type="Pfam" id="PF09572">
    <property type="entry name" value="RE_XamI"/>
    <property type="match status" value="1"/>
</dbReference>
<dbReference type="EMBL" id="HE616891">
    <property type="protein sequence ID" value="CCE98473.1"/>
    <property type="molecule type" value="Genomic_DNA"/>
</dbReference>
<dbReference type="InterPro" id="IPR019072">
    <property type="entry name" value="Restrct_endonuc_II_XamI"/>
</dbReference>
<sequence length="331" mass="36492">MTIPNVSATPTVWTDTELETEAQKALEEFVERRLAEPGGKYLAHVNARRKAMMRLFKILAGVDPLNPDPAAVRAVLLDDELFDALRYVTGPPVSEDDLGVLVTRNVKGLNKTDIKEKDEIPVDVLKLVCKLADPFRFPWVADRREPTGRELRTALAATMTMHAAQSLQTERRGHGKIVEQRLETRLTELGFVKVTGGQKKKSKKGEAAPAYPAKGRITQPTHHPTYPNFYGECVVYGRKVDLFIALATGRMIALEAKDSSSGLNSTKRLLNDTAAKAKHYAAEAGKNIISVALLSGVFKLSDLKAAQATGLYLVWAHDMDSFVEWIKAQTA</sequence>
<dbReference type="KEGG" id="sfh:SFHH103_03982"/>
<dbReference type="AlphaFoldDB" id="G9ABP4"/>
<keyword evidence="1" id="KW-0614">Plasmid</keyword>
<dbReference type="REBASE" id="45535">
    <property type="entry name" value="Sfr103ORF3983P"/>
</dbReference>
<reference evidence="1 2" key="1">
    <citation type="journal article" date="2012" name="J. Bacteriol.">
        <title>Genome sequence of the soybean symbiont Sinorhizobium fredii HH103.</title>
        <authorList>
            <person name="Weidner S."/>
            <person name="Becker A."/>
            <person name="Bonilla I."/>
            <person name="Jaenicke S."/>
            <person name="Lloret J."/>
            <person name="Margaret I."/>
            <person name="Puhler A."/>
            <person name="Ruiz-Sainz J.E."/>
            <person name="Schneiker-Bekel S."/>
            <person name="Szczepanowski R."/>
            <person name="Vinardell J.M."/>
            <person name="Zehner S."/>
            <person name="Gottfert M."/>
        </authorList>
    </citation>
    <scope>NUCLEOTIDE SEQUENCE [LARGE SCALE GENOMIC DNA]</scope>
    <source>
        <strain evidence="1 2">HH103</strain>
        <plasmid evidence="2">pSfHH103a</plasmid>
    </source>
</reference>
<dbReference type="PATRIC" id="fig|380.5.peg.4201"/>
<gene>
    <name evidence="1" type="ordered locus">SFHH103_03982</name>
</gene>
<dbReference type="GO" id="GO:0009036">
    <property type="term" value="F:type II site-specific deoxyribonuclease activity"/>
    <property type="evidence" value="ECO:0007669"/>
    <property type="project" value="InterPro"/>
</dbReference>
<dbReference type="RefSeq" id="WP_014330837.1">
    <property type="nucleotide sequence ID" value="NC_016813.1"/>
</dbReference>
<dbReference type="GO" id="GO:0003677">
    <property type="term" value="F:DNA binding"/>
    <property type="evidence" value="ECO:0007669"/>
    <property type="project" value="InterPro"/>
</dbReference>
<protein>
    <submittedName>
        <fullName evidence="1">Uncharacterized protein</fullName>
    </submittedName>
</protein>
<proteinExistence type="predicted"/>
<name>G9ABP4_SINF1</name>
<accession>G9ABP4</accession>
<organism evidence="1 2">
    <name type="scientific">Sinorhizobium fredii (strain HH103)</name>
    <dbReference type="NCBI Taxonomy" id="1117943"/>
    <lineage>
        <taxon>Bacteria</taxon>
        <taxon>Pseudomonadati</taxon>
        <taxon>Pseudomonadota</taxon>
        <taxon>Alphaproteobacteria</taxon>
        <taxon>Hyphomicrobiales</taxon>
        <taxon>Rhizobiaceae</taxon>
        <taxon>Sinorhizobium/Ensifer group</taxon>
        <taxon>Sinorhizobium</taxon>
    </lineage>
</organism>
<dbReference type="HOGENOM" id="CLU_908523_0_0_5"/>
<dbReference type="GO" id="GO:0009307">
    <property type="term" value="P:DNA restriction-modification system"/>
    <property type="evidence" value="ECO:0007669"/>
    <property type="project" value="InterPro"/>
</dbReference>
<geneLocation type="plasmid" evidence="1 2">
    <name>pSfHH103a</name>
</geneLocation>